<evidence type="ECO:0000313" key="3">
    <source>
        <dbReference type="Proteomes" id="UP000596742"/>
    </source>
</evidence>
<dbReference type="InterPro" id="IPR042868">
    <property type="entry name" value="PHYHIP/PHYHIPL"/>
</dbReference>
<dbReference type="AlphaFoldDB" id="A0A8B6BH33"/>
<sequence length="437" mass="50303">MSYHEIELQISSPIGYPVDVLLMVLVDKSDSSSTNVFMNSHHEELSITLNKYFIQKNSFIVYVYGLKTIVSSTEQYDRVLCSGTIEVVCPVDIQRTVILGLHEGETHTFPLLSTETQDMLPVTIHRQPPSLYRLDANVMFEKEMDFIVFVRAQNQLRCFIVNGRIFNNTFPFELPSASSVSCMVVCACRKQRLEGSIWITTTISHSHVISFKTFLSLVDTYRLYDLAIAFGTRKVTPNMRPIQYFYRNKSKEYFDMIMKQLDGEMRPYLKSNGGEQGSVVNGRLSGLFFSTYTDAMTNIPDPYSYFGPIRLYIQCLEMFNPECNLYFADFYCHDKRHHVTVIVVPKFSMDNEFCRQYLKELDVFYNPYLCLRVQCNGALTVMANMDVTVEVFYTITVNVRRALEFKHGFIEKTKTIGRGYAHPSGIPKNPSCSICNL</sequence>
<evidence type="ECO:0000313" key="2">
    <source>
        <dbReference type="EMBL" id="VDH90365.1"/>
    </source>
</evidence>
<reference evidence="2" key="1">
    <citation type="submission" date="2018-11" db="EMBL/GenBank/DDBJ databases">
        <authorList>
            <person name="Alioto T."/>
            <person name="Alioto T."/>
        </authorList>
    </citation>
    <scope>NUCLEOTIDE SEQUENCE</scope>
</reference>
<dbReference type="OrthoDB" id="6115170at2759"/>
<comment type="caution">
    <text evidence="2">The sequence shown here is derived from an EMBL/GenBank/DDBJ whole genome shotgun (WGS) entry which is preliminary data.</text>
</comment>
<dbReference type="PANTHER" id="PTHR15698">
    <property type="entry name" value="PROTEIN CBG15099"/>
    <property type="match status" value="1"/>
</dbReference>
<name>A0A8B6BH33_MYTGA</name>
<dbReference type="Pfam" id="PF19281">
    <property type="entry name" value="PHYHIP_C"/>
    <property type="match status" value="1"/>
</dbReference>
<proteinExistence type="predicted"/>
<dbReference type="PANTHER" id="PTHR15698:SF10">
    <property type="entry name" value="PHYTANOYL-COA HYDROXYLASE-INTERACTING PROTEIN-LIKE C-TERMINAL DOMAIN-CONTAINING PROTEIN"/>
    <property type="match status" value="1"/>
</dbReference>
<dbReference type="EMBL" id="UYJE01000131">
    <property type="protein sequence ID" value="VDH90365.1"/>
    <property type="molecule type" value="Genomic_DNA"/>
</dbReference>
<dbReference type="InterPro" id="IPR045545">
    <property type="entry name" value="PHYIP/PHIPL_C"/>
</dbReference>
<feature type="domain" description="Phytanoyl-CoA hydroxylase-interacting protein-like C-terminal" evidence="1">
    <location>
        <begin position="235"/>
        <end position="436"/>
    </location>
</feature>
<keyword evidence="3" id="KW-1185">Reference proteome</keyword>
<gene>
    <name evidence="2" type="ORF">MGAL_10B032099</name>
</gene>
<evidence type="ECO:0000259" key="1">
    <source>
        <dbReference type="Pfam" id="PF19281"/>
    </source>
</evidence>
<organism evidence="2 3">
    <name type="scientific">Mytilus galloprovincialis</name>
    <name type="common">Mediterranean mussel</name>
    <dbReference type="NCBI Taxonomy" id="29158"/>
    <lineage>
        <taxon>Eukaryota</taxon>
        <taxon>Metazoa</taxon>
        <taxon>Spiralia</taxon>
        <taxon>Lophotrochozoa</taxon>
        <taxon>Mollusca</taxon>
        <taxon>Bivalvia</taxon>
        <taxon>Autobranchia</taxon>
        <taxon>Pteriomorphia</taxon>
        <taxon>Mytilida</taxon>
        <taxon>Mytiloidea</taxon>
        <taxon>Mytilidae</taxon>
        <taxon>Mytilinae</taxon>
        <taxon>Mytilus</taxon>
    </lineage>
</organism>
<accession>A0A8B6BH33</accession>
<dbReference type="Proteomes" id="UP000596742">
    <property type="component" value="Unassembled WGS sequence"/>
</dbReference>
<protein>
    <recommendedName>
        <fullName evidence="1">Phytanoyl-CoA hydroxylase-interacting protein-like C-terminal domain-containing protein</fullName>
    </recommendedName>
</protein>